<evidence type="ECO:0000313" key="6">
    <source>
        <dbReference type="EMBL" id="SVP88224.1"/>
    </source>
</evidence>
<organism evidence="6">
    <name type="scientific">Theileria annulata</name>
    <dbReference type="NCBI Taxonomy" id="5874"/>
    <lineage>
        <taxon>Eukaryota</taxon>
        <taxon>Sar</taxon>
        <taxon>Alveolata</taxon>
        <taxon>Apicomplexa</taxon>
        <taxon>Aconoidasida</taxon>
        <taxon>Piroplasmida</taxon>
        <taxon>Theileriidae</taxon>
        <taxon>Theileria</taxon>
    </lineage>
</organism>
<dbReference type="Gene3D" id="2.170.120.12">
    <property type="entry name" value="DNA-directed RNA polymerase, insert domain"/>
    <property type="match status" value="1"/>
</dbReference>
<evidence type="ECO:0000256" key="2">
    <source>
        <dbReference type="ARBA" id="ARBA00023163"/>
    </source>
</evidence>
<feature type="region of interest" description="Disordered" evidence="4">
    <location>
        <begin position="325"/>
        <end position="354"/>
    </location>
</feature>
<dbReference type="Gene3D" id="3.30.1360.10">
    <property type="entry name" value="RNA polymerase, RBP11-like subunit"/>
    <property type="match status" value="1"/>
</dbReference>
<dbReference type="AlphaFoldDB" id="A0A3B0MFI5"/>
<evidence type="ECO:0000313" key="7">
    <source>
        <dbReference type="EMBL" id="SVP89399.1"/>
    </source>
</evidence>
<dbReference type="SUPFAM" id="SSF56553">
    <property type="entry name" value="Insert subdomain of RNA polymerase alpha subunit"/>
    <property type="match status" value="1"/>
</dbReference>
<name>A0A3B0MFI5_THEAN</name>
<dbReference type="GO" id="GO:0006366">
    <property type="term" value="P:transcription by RNA polymerase II"/>
    <property type="evidence" value="ECO:0007669"/>
    <property type="project" value="TreeGrafter"/>
</dbReference>
<dbReference type="GO" id="GO:0003677">
    <property type="term" value="F:DNA binding"/>
    <property type="evidence" value="ECO:0007669"/>
    <property type="project" value="InterPro"/>
</dbReference>
<dbReference type="PANTHER" id="PTHR11800:SF2">
    <property type="entry name" value="DNA-DIRECTED RNA POLYMERASE II SUBUNIT RPB3"/>
    <property type="match status" value="1"/>
</dbReference>
<proteinExistence type="inferred from homology"/>
<evidence type="ECO:0000256" key="1">
    <source>
        <dbReference type="ARBA" id="ARBA00022478"/>
    </source>
</evidence>
<dbReference type="EMBL" id="UIVS01000001">
    <property type="protein sequence ID" value="SVP89399.1"/>
    <property type="molecule type" value="Genomic_DNA"/>
</dbReference>
<dbReference type="InterPro" id="IPR001514">
    <property type="entry name" value="DNA-dir_RNA_pol_30-40kDasu_CS"/>
</dbReference>
<sequence>MDWAPRQIKPSIEVVDLRKDRMDFILLNSDVSTANAIRRVILSEIPSLAIEIVTVLENTSVLHDEYISHRLGLLPIDSTLASEFEFRDRCQCTDKCAKCTVDYTLDVSCNDSNSRLVTHFDIVPDDTHSKSIYGKNLPMPIPRADVTNFNGATDGIPIVKLKRGQSINMKLTASKGLGKFHAKWIVANVNYKMEPRFSFNSALMEQLSSDEKAGIAASCPRNVFKYTGVRSENPSFLGHSDKTFKLDAGGLQVVNKLECIYCDECINYCRELGHKDLIRIQPDESKFHFTIESTGSIPPEKILEIALIVLEKKLQDLQSNFTEAQSRTLGSTTTAHHREGPRAPQPSTPYIDLD</sequence>
<dbReference type="NCBIfam" id="NF001988">
    <property type="entry name" value="PRK00783.1"/>
    <property type="match status" value="1"/>
</dbReference>
<dbReference type="SMART" id="SM00662">
    <property type="entry name" value="RPOLD"/>
    <property type="match status" value="1"/>
</dbReference>
<dbReference type="InterPro" id="IPR050518">
    <property type="entry name" value="Rpo3/RPB3_RNA_Pol_subunit"/>
</dbReference>
<dbReference type="Pfam" id="PF01000">
    <property type="entry name" value="RNA_pol_A_bac"/>
    <property type="match status" value="1"/>
</dbReference>
<keyword evidence="2" id="KW-0804">Transcription</keyword>
<dbReference type="CDD" id="cd07031">
    <property type="entry name" value="RNAP_II_RPB3"/>
    <property type="match status" value="1"/>
</dbReference>
<dbReference type="InterPro" id="IPR036603">
    <property type="entry name" value="RBP11-like"/>
</dbReference>
<dbReference type="PANTHER" id="PTHR11800">
    <property type="entry name" value="DNA-DIRECTED RNA POLYMERASE"/>
    <property type="match status" value="1"/>
</dbReference>
<protein>
    <submittedName>
        <fullName evidence="6">DNA-directed RNA polymerase ii, putative</fullName>
    </submittedName>
</protein>
<dbReference type="InterPro" id="IPR036643">
    <property type="entry name" value="RNApol_insert_sf"/>
</dbReference>
<dbReference type="GO" id="GO:0003899">
    <property type="term" value="F:DNA-directed RNA polymerase activity"/>
    <property type="evidence" value="ECO:0007669"/>
    <property type="project" value="InterPro"/>
</dbReference>
<evidence type="ECO:0000256" key="3">
    <source>
        <dbReference type="ARBA" id="ARBA00025804"/>
    </source>
</evidence>
<dbReference type="PROSITE" id="PS00446">
    <property type="entry name" value="RNA_POL_D_30KD"/>
    <property type="match status" value="1"/>
</dbReference>
<accession>A0A3B0MFI5</accession>
<comment type="similarity">
    <text evidence="3">Belongs to the archaeal Rpo3/eukaryotic RPB3 RNA polymerase subunit family.</text>
</comment>
<dbReference type="SUPFAM" id="SSF55257">
    <property type="entry name" value="RBP11-like subunits of RNA polymerase"/>
    <property type="match status" value="1"/>
</dbReference>
<dbReference type="VEuPathDB" id="PiroplasmaDB:TA19735"/>
<evidence type="ECO:0000259" key="5">
    <source>
        <dbReference type="SMART" id="SM00662"/>
    </source>
</evidence>
<evidence type="ECO:0000256" key="4">
    <source>
        <dbReference type="SAM" id="MobiDB-lite"/>
    </source>
</evidence>
<reference evidence="6" key="1">
    <citation type="submission" date="2018-07" db="EMBL/GenBank/DDBJ databases">
        <authorList>
            <person name="Quirk P.G."/>
            <person name="Krulwich T.A."/>
        </authorList>
    </citation>
    <scope>NUCLEOTIDE SEQUENCE</scope>
    <source>
        <strain evidence="6">Anand</strain>
    </source>
</reference>
<dbReference type="EMBL" id="UIVT01000001">
    <property type="protein sequence ID" value="SVP88224.1"/>
    <property type="molecule type" value="Genomic_DNA"/>
</dbReference>
<keyword evidence="1 6" id="KW-0240">DNA-directed RNA polymerase</keyword>
<dbReference type="InterPro" id="IPR011263">
    <property type="entry name" value="DNA-dir_RNA_pol_RpoA/D/Rpb3"/>
</dbReference>
<feature type="domain" description="DNA-directed RNA polymerase RpoA/D/Rpb3-type" evidence="5">
    <location>
        <begin position="21"/>
        <end position="320"/>
    </location>
</feature>
<dbReference type="Pfam" id="PF01193">
    <property type="entry name" value="RNA_pol_L"/>
    <property type="match status" value="1"/>
</dbReference>
<gene>
    <name evidence="6" type="ORF">TAT_000009000</name>
    <name evidence="7" type="ORF">TAV_000008800</name>
</gene>
<dbReference type="InterPro" id="IPR022842">
    <property type="entry name" value="RNAP_Rpo3/Rpb3/RPAC1"/>
</dbReference>
<dbReference type="InterPro" id="IPR011262">
    <property type="entry name" value="DNA-dir_RNA_pol_insert"/>
</dbReference>
<dbReference type="GO" id="GO:0046983">
    <property type="term" value="F:protein dimerization activity"/>
    <property type="evidence" value="ECO:0007669"/>
    <property type="project" value="InterPro"/>
</dbReference>
<dbReference type="GO" id="GO:0005665">
    <property type="term" value="C:RNA polymerase II, core complex"/>
    <property type="evidence" value="ECO:0007669"/>
    <property type="project" value="TreeGrafter"/>
</dbReference>
<feature type="compositionally biased region" description="Polar residues" evidence="4">
    <location>
        <begin position="325"/>
        <end position="334"/>
    </location>
</feature>
<dbReference type="HAMAP" id="MF_00320">
    <property type="entry name" value="RNApol_arch_Rpo3"/>
    <property type="match status" value="1"/>
</dbReference>